<dbReference type="InterPro" id="IPR011006">
    <property type="entry name" value="CheY-like_superfamily"/>
</dbReference>
<dbReference type="PANTHER" id="PTHR44591">
    <property type="entry name" value="STRESS RESPONSE REGULATOR PROTEIN 1"/>
    <property type="match status" value="1"/>
</dbReference>
<keyword evidence="1 2" id="KW-0597">Phosphoprotein</keyword>
<dbReference type="InterPro" id="IPR050595">
    <property type="entry name" value="Bact_response_regulator"/>
</dbReference>
<accession>A0A844ZBB7</accession>
<dbReference type="RefSeq" id="WP_160681056.1">
    <property type="nucleotide sequence ID" value="NZ_WTYW01000001.1"/>
</dbReference>
<proteinExistence type="predicted"/>
<dbReference type="SUPFAM" id="SSF52172">
    <property type="entry name" value="CheY-like"/>
    <property type="match status" value="1"/>
</dbReference>
<evidence type="ECO:0000313" key="5">
    <source>
        <dbReference type="Proteomes" id="UP000433104"/>
    </source>
</evidence>
<dbReference type="Proteomes" id="UP000433104">
    <property type="component" value="Unassembled WGS sequence"/>
</dbReference>
<dbReference type="AlphaFoldDB" id="A0A844ZBB7"/>
<evidence type="ECO:0000256" key="2">
    <source>
        <dbReference type="PROSITE-ProRule" id="PRU00169"/>
    </source>
</evidence>
<protein>
    <submittedName>
        <fullName evidence="4">Response regulator</fullName>
    </submittedName>
</protein>
<dbReference type="Pfam" id="PF00072">
    <property type="entry name" value="Response_reg"/>
    <property type="match status" value="1"/>
</dbReference>
<gene>
    <name evidence="4" type="ORF">GRI38_00340</name>
</gene>
<dbReference type="OrthoDB" id="582170at2"/>
<sequence length="119" mass="12586">MKLAGKNILLVEDEAIIGFALEDMISEEGANTQLVGSVKEGEDALENNAFDMAVVDVNLNGGYSYPLVDRLVEAGCTVIFATGYGGTTHPERFAMTPTVSKPYDLASILAALDRASQSA</sequence>
<dbReference type="PANTHER" id="PTHR44591:SF24">
    <property type="entry name" value="PROTEIN-GLUTAMATE METHYLESTERASE_PROTEIN-GLUTAMINE GLUTAMINASE 1"/>
    <property type="match status" value="1"/>
</dbReference>
<name>A0A844ZBB7_9SPHN</name>
<dbReference type="InterPro" id="IPR001789">
    <property type="entry name" value="Sig_transdc_resp-reg_receiver"/>
</dbReference>
<evidence type="ECO:0000256" key="1">
    <source>
        <dbReference type="ARBA" id="ARBA00022553"/>
    </source>
</evidence>
<keyword evidence="5" id="KW-1185">Reference proteome</keyword>
<feature type="domain" description="Response regulatory" evidence="3">
    <location>
        <begin position="7"/>
        <end position="116"/>
    </location>
</feature>
<dbReference type="GO" id="GO:0000160">
    <property type="term" value="P:phosphorelay signal transduction system"/>
    <property type="evidence" value="ECO:0007669"/>
    <property type="project" value="InterPro"/>
</dbReference>
<dbReference type="PROSITE" id="PS50110">
    <property type="entry name" value="RESPONSE_REGULATORY"/>
    <property type="match status" value="1"/>
</dbReference>
<evidence type="ECO:0000259" key="3">
    <source>
        <dbReference type="PROSITE" id="PS50110"/>
    </source>
</evidence>
<organism evidence="4 5">
    <name type="scientific">Parapontixanthobacter aurantiacus</name>
    <dbReference type="NCBI Taxonomy" id="1463599"/>
    <lineage>
        <taxon>Bacteria</taxon>
        <taxon>Pseudomonadati</taxon>
        <taxon>Pseudomonadota</taxon>
        <taxon>Alphaproteobacteria</taxon>
        <taxon>Sphingomonadales</taxon>
        <taxon>Erythrobacteraceae</taxon>
        <taxon>Parapontixanthobacter</taxon>
    </lineage>
</organism>
<dbReference type="SMART" id="SM00448">
    <property type="entry name" value="REC"/>
    <property type="match status" value="1"/>
</dbReference>
<reference evidence="4 5" key="1">
    <citation type="submission" date="2019-12" db="EMBL/GenBank/DDBJ databases">
        <title>Genomic-based taxomic classification of the family Erythrobacteraceae.</title>
        <authorList>
            <person name="Xu L."/>
        </authorList>
    </citation>
    <scope>NUCLEOTIDE SEQUENCE [LARGE SCALE GENOMIC DNA]</scope>
    <source>
        <strain evidence="4 5">MCCC 1A09962</strain>
    </source>
</reference>
<feature type="modified residue" description="4-aspartylphosphate" evidence="2">
    <location>
        <position position="56"/>
    </location>
</feature>
<comment type="caution">
    <text evidence="4">The sequence shown here is derived from an EMBL/GenBank/DDBJ whole genome shotgun (WGS) entry which is preliminary data.</text>
</comment>
<evidence type="ECO:0000313" key="4">
    <source>
        <dbReference type="EMBL" id="MXO84486.1"/>
    </source>
</evidence>
<dbReference type="EMBL" id="WTYW01000001">
    <property type="protein sequence ID" value="MXO84486.1"/>
    <property type="molecule type" value="Genomic_DNA"/>
</dbReference>
<dbReference type="Gene3D" id="3.40.50.2300">
    <property type="match status" value="1"/>
</dbReference>